<dbReference type="Gramene" id="RZC82845">
    <property type="protein sequence ID" value="RZC82845"/>
    <property type="gene ID" value="C5167_045632"/>
</dbReference>
<dbReference type="InterPro" id="IPR005517">
    <property type="entry name" value="Transl_elong_EFG/EF2_IV"/>
</dbReference>
<protein>
    <recommendedName>
        <fullName evidence="7">Elongation factor EFG domain-containing protein</fullName>
    </recommendedName>
</protein>
<dbReference type="AlphaFoldDB" id="A0A4Y7LF98"/>
<keyword evidence="6" id="KW-1185">Reference proteome</keyword>
<dbReference type="InterPro" id="IPR000640">
    <property type="entry name" value="EFG_V-like"/>
</dbReference>
<dbReference type="GO" id="GO:1990904">
    <property type="term" value="C:ribonucleoprotein complex"/>
    <property type="evidence" value="ECO:0007669"/>
    <property type="project" value="TreeGrafter"/>
</dbReference>
<dbReference type="Pfam" id="PF00679">
    <property type="entry name" value="EFG_C"/>
    <property type="match status" value="1"/>
</dbReference>
<accession>A0A4Y7LF98</accession>
<dbReference type="EMBL" id="CM010725">
    <property type="protein sequence ID" value="RZC82845.1"/>
    <property type="molecule type" value="Genomic_DNA"/>
</dbReference>
<evidence type="ECO:0000256" key="2">
    <source>
        <dbReference type="ARBA" id="ARBA00023134"/>
    </source>
</evidence>
<dbReference type="InterPro" id="IPR035647">
    <property type="entry name" value="EFG_III/V"/>
</dbReference>
<dbReference type="Proteomes" id="UP000316621">
    <property type="component" value="Chromosome 11"/>
</dbReference>
<dbReference type="SUPFAM" id="SSF54211">
    <property type="entry name" value="Ribosomal protein S5 domain 2-like"/>
    <property type="match status" value="1"/>
</dbReference>
<gene>
    <name evidence="5" type="ORF">C5167_045632</name>
</gene>
<dbReference type="GO" id="GO:0005829">
    <property type="term" value="C:cytosol"/>
    <property type="evidence" value="ECO:0007669"/>
    <property type="project" value="TreeGrafter"/>
</dbReference>
<evidence type="ECO:0000313" key="6">
    <source>
        <dbReference type="Proteomes" id="UP000316621"/>
    </source>
</evidence>
<dbReference type="InterPro" id="IPR014721">
    <property type="entry name" value="Ribsml_uS5_D2-typ_fold_subgr"/>
</dbReference>
<keyword evidence="2" id="KW-0342">GTP-binding</keyword>
<dbReference type="PANTHER" id="PTHR42908:SF42">
    <property type="entry name" value="ELONGATION FACTOR 2-RELATED"/>
    <property type="match status" value="1"/>
</dbReference>
<dbReference type="STRING" id="3469.A0A4Y7LF98"/>
<feature type="domain" description="Elongation factor EFG" evidence="3">
    <location>
        <begin position="117"/>
        <end position="206"/>
    </location>
</feature>
<feature type="domain" description="Translation elongation factor EFG/EF2" evidence="4">
    <location>
        <begin position="8"/>
        <end position="115"/>
    </location>
</feature>
<dbReference type="GO" id="GO:0005525">
    <property type="term" value="F:GTP binding"/>
    <property type="evidence" value="ECO:0007669"/>
    <property type="project" value="UniProtKB-KW"/>
</dbReference>
<dbReference type="Pfam" id="PF03764">
    <property type="entry name" value="EFG_IV"/>
    <property type="match status" value="1"/>
</dbReference>
<sequence>MAMKKCNGLCMEALPLEALLVFGWDIKLSDEIWSLDGFNLLMNSSKGVQHLNQVKDSIIAGFHRAAEKRILADELMMGICVEVSDGALHVGATHRGGVLDSAAVSSVHASLRRAAPRLLEPVYMVEVLTPMNALGTVYTVTNGRQNCQIFQQNSMSGDVYSIKFYLSVRSSLGFFEKLRTTTSGRVLYSYFFDHWQIVDSDPLVCGSEASLLVEDIRNNTVVALFERCDLTKGKIVRRVGLAGGLALGWSESVSLGGGPLE</sequence>
<evidence type="ECO:0000259" key="4">
    <source>
        <dbReference type="SMART" id="SM00889"/>
    </source>
</evidence>
<dbReference type="GO" id="GO:0043022">
    <property type="term" value="F:ribosome binding"/>
    <property type="evidence" value="ECO:0007669"/>
    <property type="project" value="TreeGrafter"/>
</dbReference>
<dbReference type="InterPro" id="IPR020568">
    <property type="entry name" value="Ribosomal_Su5_D2-typ_SF"/>
</dbReference>
<dbReference type="Gene3D" id="3.30.230.10">
    <property type="match status" value="1"/>
</dbReference>
<evidence type="ECO:0000313" key="5">
    <source>
        <dbReference type="EMBL" id="RZC82845.1"/>
    </source>
</evidence>
<dbReference type="SMART" id="SM00838">
    <property type="entry name" value="EFG_C"/>
    <property type="match status" value="1"/>
</dbReference>
<evidence type="ECO:0000259" key="3">
    <source>
        <dbReference type="SMART" id="SM00838"/>
    </source>
</evidence>
<dbReference type="SMART" id="SM00889">
    <property type="entry name" value="EFG_IV"/>
    <property type="match status" value="1"/>
</dbReference>
<keyword evidence="1" id="KW-0547">Nucleotide-binding</keyword>
<evidence type="ECO:0008006" key="7">
    <source>
        <dbReference type="Google" id="ProtNLM"/>
    </source>
</evidence>
<reference evidence="5 6" key="1">
    <citation type="journal article" date="2018" name="Science">
        <title>The opium poppy genome and morphinan production.</title>
        <authorList>
            <person name="Guo L."/>
            <person name="Winzer T."/>
            <person name="Yang X."/>
            <person name="Li Y."/>
            <person name="Ning Z."/>
            <person name="He Z."/>
            <person name="Teodor R."/>
            <person name="Lu Y."/>
            <person name="Bowser T.A."/>
            <person name="Graham I.A."/>
            <person name="Ye K."/>
        </authorList>
    </citation>
    <scope>NUCLEOTIDE SEQUENCE [LARGE SCALE GENOMIC DNA]</scope>
    <source>
        <strain evidence="6">cv. HN1</strain>
        <tissue evidence="5">Leaves</tissue>
    </source>
</reference>
<dbReference type="SUPFAM" id="SSF54980">
    <property type="entry name" value="EF-G C-terminal domain-like"/>
    <property type="match status" value="1"/>
</dbReference>
<organism evidence="5 6">
    <name type="scientific">Papaver somniferum</name>
    <name type="common">Opium poppy</name>
    <dbReference type="NCBI Taxonomy" id="3469"/>
    <lineage>
        <taxon>Eukaryota</taxon>
        <taxon>Viridiplantae</taxon>
        <taxon>Streptophyta</taxon>
        <taxon>Embryophyta</taxon>
        <taxon>Tracheophyta</taxon>
        <taxon>Spermatophyta</taxon>
        <taxon>Magnoliopsida</taxon>
        <taxon>Ranunculales</taxon>
        <taxon>Papaveraceae</taxon>
        <taxon>Papaveroideae</taxon>
        <taxon>Papaver</taxon>
    </lineage>
</organism>
<evidence type="ECO:0000256" key="1">
    <source>
        <dbReference type="ARBA" id="ARBA00022741"/>
    </source>
</evidence>
<dbReference type="Gene3D" id="3.30.70.240">
    <property type="match status" value="1"/>
</dbReference>
<dbReference type="GO" id="GO:0003924">
    <property type="term" value="F:GTPase activity"/>
    <property type="evidence" value="ECO:0007669"/>
    <property type="project" value="TreeGrafter"/>
</dbReference>
<dbReference type="GO" id="GO:0003746">
    <property type="term" value="F:translation elongation factor activity"/>
    <property type="evidence" value="ECO:0007669"/>
    <property type="project" value="TreeGrafter"/>
</dbReference>
<dbReference type="PANTHER" id="PTHR42908">
    <property type="entry name" value="TRANSLATION ELONGATION FACTOR-RELATED"/>
    <property type="match status" value="1"/>
</dbReference>
<proteinExistence type="predicted"/>
<name>A0A4Y7LF98_PAPSO</name>